<dbReference type="SUPFAM" id="SSF63862">
    <property type="entry name" value="Thiamin pyrophosphokinase, substrate-binding domain"/>
    <property type="match status" value="1"/>
</dbReference>
<feature type="domain" description="Thiamin pyrophosphokinase thiamin-binding" evidence="6">
    <location>
        <begin position="151"/>
        <end position="217"/>
    </location>
</feature>
<keyword evidence="4" id="KW-0067">ATP-binding</keyword>
<sequence>MFRKMKGSRDMTEKRVLIFAGGNMNPVFLEEIRQNDLVIGADRGALFLVEHGIHPHISVGDFDSITPEELEKVKCASGKIITCDPINKDLTDTELAYVTAMDNEATEIIMMGVTGSRMDHTLANIQIMLRGLQHQVQSAIYDTHNYITLTGSTITIQERGFTYASLVPLTPEVTGITLEGFMYPLDNATLRMGQSLGISNRLIGQEGTIRIESGLLLIIQSRD</sequence>
<dbReference type="EMBL" id="BOSM01000005">
    <property type="protein sequence ID" value="GIP59395.1"/>
    <property type="molecule type" value="Genomic_DNA"/>
</dbReference>
<dbReference type="EC" id="2.7.6.2" evidence="5"/>
<dbReference type="InterPro" id="IPR036759">
    <property type="entry name" value="TPK_catalytic_sf"/>
</dbReference>
<evidence type="ECO:0000313" key="8">
    <source>
        <dbReference type="Proteomes" id="UP000681290"/>
    </source>
</evidence>
<evidence type="ECO:0000256" key="2">
    <source>
        <dbReference type="ARBA" id="ARBA00022741"/>
    </source>
</evidence>
<organism evidence="7 8">
    <name type="scientific">Paenibacillus woosongensis</name>
    <dbReference type="NCBI Taxonomy" id="307580"/>
    <lineage>
        <taxon>Bacteria</taxon>
        <taxon>Bacillati</taxon>
        <taxon>Bacillota</taxon>
        <taxon>Bacilli</taxon>
        <taxon>Bacillales</taxon>
        <taxon>Paenibacillaceae</taxon>
        <taxon>Paenibacillus</taxon>
    </lineage>
</organism>
<evidence type="ECO:0000256" key="1">
    <source>
        <dbReference type="ARBA" id="ARBA00022679"/>
    </source>
</evidence>
<comment type="caution">
    <text evidence="7">The sequence shown here is derived from an EMBL/GenBank/DDBJ whole genome shotgun (WGS) entry which is preliminary data.</text>
</comment>
<keyword evidence="3" id="KW-0418">Kinase</keyword>
<accession>A0ABQ4MU03</accession>
<dbReference type="InterPro" id="IPR007373">
    <property type="entry name" value="Thiamin_PyroPKinase_B1-bd"/>
</dbReference>
<dbReference type="CDD" id="cd07995">
    <property type="entry name" value="TPK"/>
    <property type="match status" value="1"/>
</dbReference>
<name>A0ABQ4MU03_9BACL</name>
<evidence type="ECO:0000256" key="4">
    <source>
        <dbReference type="ARBA" id="ARBA00022840"/>
    </source>
</evidence>
<dbReference type="PANTHER" id="PTHR41299:SF1">
    <property type="entry name" value="THIAMINE PYROPHOSPHOKINASE"/>
    <property type="match status" value="1"/>
</dbReference>
<dbReference type="InterPro" id="IPR007371">
    <property type="entry name" value="TPK_catalytic"/>
</dbReference>
<reference evidence="7 8" key="1">
    <citation type="submission" date="2021-03" db="EMBL/GenBank/DDBJ databases">
        <title>Antimicrobial resistance genes in bacteria isolated from Japanese honey, and their potential for conferring macrolide and lincosamide resistance in the American foulbrood pathogen Paenibacillus larvae.</title>
        <authorList>
            <person name="Okamoto M."/>
            <person name="Kumagai M."/>
            <person name="Kanamori H."/>
            <person name="Takamatsu D."/>
        </authorList>
    </citation>
    <scope>NUCLEOTIDE SEQUENCE [LARGE SCALE GENOMIC DNA]</scope>
    <source>
        <strain evidence="7 8">J15TS10</strain>
    </source>
</reference>
<dbReference type="InterPro" id="IPR053149">
    <property type="entry name" value="TPK"/>
</dbReference>
<dbReference type="InterPro" id="IPR006282">
    <property type="entry name" value="Thi_PPkinase"/>
</dbReference>
<evidence type="ECO:0000259" key="6">
    <source>
        <dbReference type="SMART" id="SM00983"/>
    </source>
</evidence>
<dbReference type="Pfam" id="PF04265">
    <property type="entry name" value="TPK_B1_binding"/>
    <property type="match status" value="1"/>
</dbReference>
<dbReference type="InterPro" id="IPR036371">
    <property type="entry name" value="TPK_B1-bd_sf"/>
</dbReference>
<evidence type="ECO:0000256" key="3">
    <source>
        <dbReference type="ARBA" id="ARBA00022777"/>
    </source>
</evidence>
<dbReference type="NCBIfam" id="TIGR01378">
    <property type="entry name" value="thi_PPkinase"/>
    <property type="match status" value="1"/>
</dbReference>
<protein>
    <recommendedName>
        <fullName evidence="5">Thiamine diphosphokinase</fullName>
        <ecNumber evidence="5">2.7.6.2</ecNumber>
    </recommendedName>
</protein>
<dbReference type="SMART" id="SM00983">
    <property type="entry name" value="TPK_B1_binding"/>
    <property type="match status" value="1"/>
</dbReference>
<dbReference type="SUPFAM" id="SSF63999">
    <property type="entry name" value="Thiamin pyrophosphokinase, catalytic domain"/>
    <property type="match status" value="1"/>
</dbReference>
<keyword evidence="1" id="KW-0808">Transferase</keyword>
<evidence type="ECO:0000313" key="7">
    <source>
        <dbReference type="EMBL" id="GIP59395.1"/>
    </source>
</evidence>
<keyword evidence="8" id="KW-1185">Reference proteome</keyword>
<proteinExistence type="predicted"/>
<keyword evidence="2" id="KW-0547">Nucleotide-binding</keyword>
<evidence type="ECO:0000256" key="5">
    <source>
        <dbReference type="NCBIfam" id="TIGR01378"/>
    </source>
</evidence>
<dbReference type="Gene3D" id="3.40.50.10240">
    <property type="entry name" value="Thiamin pyrophosphokinase, catalytic domain"/>
    <property type="match status" value="1"/>
</dbReference>
<dbReference type="Pfam" id="PF04263">
    <property type="entry name" value="TPK_catalytic"/>
    <property type="match status" value="1"/>
</dbReference>
<gene>
    <name evidence="7" type="primary">thiN</name>
    <name evidence="7" type="ORF">J15TS10_32090</name>
</gene>
<dbReference type="Proteomes" id="UP000681290">
    <property type="component" value="Unassembled WGS sequence"/>
</dbReference>
<dbReference type="PANTHER" id="PTHR41299">
    <property type="entry name" value="THIAMINE PYROPHOSPHOKINASE"/>
    <property type="match status" value="1"/>
</dbReference>